<dbReference type="InterPro" id="IPR000522">
    <property type="entry name" value="ABC_transptr_permease_BtuC"/>
</dbReference>
<feature type="transmembrane region" description="Helical" evidence="8">
    <location>
        <begin position="274"/>
        <end position="294"/>
    </location>
</feature>
<reference evidence="10" key="1">
    <citation type="submission" date="2018-05" db="EMBL/GenBank/DDBJ databases">
        <title>Ignatzschineria dubaiensis sp. nov., isolated from necrotic foot tissues of dromedaries (Camelus dromedarius) and associated maggots in Dubai, United Arab Emirates.</title>
        <authorList>
            <person name="Tsang C.C."/>
            <person name="Tang J.Y.M."/>
            <person name="Fong J.Y.H."/>
            <person name="Kinne J."/>
            <person name="Lee H.H."/>
            <person name="Joseph M."/>
            <person name="Jose S."/>
            <person name="Schuster R.K."/>
            <person name="Tang Y."/>
            <person name="Sivakumar S."/>
            <person name="Chen J.H.K."/>
            <person name="Teng J.L.L."/>
            <person name="Lau S.K.P."/>
            <person name="Wernery U."/>
            <person name="Woo P.C.Y."/>
        </authorList>
    </citation>
    <scope>NUCLEOTIDE SEQUENCE [LARGE SCALE GENOMIC DNA]</scope>
    <source>
        <strain evidence="10">KCTC 22644</strain>
    </source>
</reference>
<evidence type="ECO:0000256" key="2">
    <source>
        <dbReference type="ARBA" id="ARBA00007935"/>
    </source>
</evidence>
<keyword evidence="5 8" id="KW-0812">Transmembrane</keyword>
<evidence type="ECO:0000256" key="6">
    <source>
        <dbReference type="ARBA" id="ARBA00022989"/>
    </source>
</evidence>
<sequence>MIQTQKGLQRGLSHRTKLIILVILAIASVALYLFYQLGSNWDYVLPRRGYKVGAMVIAGSAIAFSTVIFQTVTHNRILTPSIMGLDSLYLLVQTILVFFLGGKSFAMMGSVPLFFISVGVLVFFSLILFRGVLGKEGRSVYFLLLVGIIFGALFQSLSTFMQVLIDPNEFLIVQDKMFASFNNVQVKLIWWALGILGVVFLAYLPMIKYLDVLTLGRDQSLNLGVPYQKIVMISLIVVAIFTAVSTALIGPITFLGLLVANLGYEVLKTYRHTILLMGTVLISIIALAFGQLLVERVFSFSTTLSVIINFIGGIYFMYLLLRGSR</sequence>
<comment type="caution">
    <text evidence="9">The sequence shown here is derived from an EMBL/GenBank/DDBJ whole genome shotgun (WGS) entry which is preliminary data.</text>
</comment>
<evidence type="ECO:0000256" key="7">
    <source>
        <dbReference type="ARBA" id="ARBA00023136"/>
    </source>
</evidence>
<dbReference type="CDD" id="cd06550">
    <property type="entry name" value="TM_ABC_iron-siderophores_like"/>
    <property type="match status" value="1"/>
</dbReference>
<dbReference type="GO" id="GO:0022857">
    <property type="term" value="F:transmembrane transporter activity"/>
    <property type="evidence" value="ECO:0007669"/>
    <property type="project" value="InterPro"/>
</dbReference>
<keyword evidence="7 8" id="KW-0472">Membrane</keyword>
<dbReference type="GO" id="GO:0005886">
    <property type="term" value="C:plasma membrane"/>
    <property type="evidence" value="ECO:0007669"/>
    <property type="project" value="UniProtKB-SubCell"/>
</dbReference>
<evidence type="ECO:0000256" key="5">
    <source>
        <dbReference type="ARBA" id="ARBA00022692"/>
    </source>
</evidence>
<dbReference type="Proteomes" id="UP000245020">
    <property type="component" value="Unassembled WGS sequence"/>
</dbReference>
<evidence type="ECO:0000256" key="3">
    <source>
        <dbReference type="ARBA" id="ARBA00022448"/>
    </source>
</evidence>
<feature type="transmembrane region" description="Helical" evidence="8">
    <location>
        <begin position="300"/>
        <end position="321"/>
    </location>
</feature>
<accession>A0A2U2AEB7</accession>
<keyword evidence="10" id="KW-1185">Reference proteome</keyword>
<dbReference type="EMBL" id="QEWQ01000004">
    <property type="protein sequence ID" value="PWD81005.1"/>
    <property type="molecule type" value="Genomic_DNA"/>
</dbReference>
<dbReference type="GO" id="GO:0033214">
    <property type="term" value="P:siderophore-iron import into cell"/>
    <property type="evidence" value="ECO:0007669"/>
    <property type="project" value="TreeGrafter"/>
</dbReference>
<dbReference type="RefSeq" id="WP_109189652.1">
    <property type="nucleotide sequence ID" value="NZ_BMYA01000002.1"/>
</dbReference>
<dbReference type="InterPro" id="IPR037294">
    <property type="entry name" value="ABC_BtuC-like"/>
</dbReference>
<dbReference type="AlphaFoldDB" id="A0A2U2AEB7"/>
<evidence type="ECO:0000256" key="4">
    <source>
        <dbReference type="ARBA" id="ARBA00022475"/>
    </source>
</evidence>
<gene>
    <name evidence="9" type="ORF">DC083_07865</name>
</gene>
<evidence type="ECO:0000256" key="8">
    <source>
        <dbReference type="SAM" id="Phobius"/>
    </source>
</evidence>
<evidence type="ECO:0000313" key="9">
    <source>
        <dbReference type="EMBL" id="PWD81005.1"/>
    </source>
</evidence>
<feature type="transmembrane region" description="Helical" evidence="8">
    <location>
        <begin position="230"/>
        <end position="262"/>
    </location>
</feature>
<feature type="transmembrane region" description="Helical" evidence="8">
    <location>
        <begin position="49"/>
        <end position="69"/>
    </location>
</feature>
<dbReference type="PANTHER" id="PTHR30472:SF19">
    <property type="entry name" value="PETROBACTIN IMPORT SYSTEM PERMEASE PROTEIN YCLO"/>
    <property type="match status" value="1"/>
</dbReference>
<dbReference type="PANTHER" id="PTHR30472">
    <property type="entry name" value="FERRIC ENTEROBACTIN TRANSPORT SYSTEM PERMEASE PROTEIN"/>
    <property type="match status" value="1"/>
</dbReference>
<feature type="transmembrane region" description="Helical" evidence="8">
    <location>
        <begin position="18"/>
        <end position="37"/>
    </location>
</feature>
<name>A0A2U2AEB7_9GAMM</name>
<feature type="transmembrane region" description="Helical" evidence="8">
    <location>
        <begin position="186"/>
        <end position="210"/>
    </location>
</feature>
<organism evidence="9 10">
    <name type="scientific">Ignatzschineria ureiclastica</name>
    <dbReference type="NCBI Taxonomy" id="472582"/>
    <lineage>
        <taxon>Bacteria</taxon>
        <taxon>Pseudomonadati</taxon>
        <taxon>Pseudomonadota</taxon>
        <taxon>Gammaproteobacteria</taxon>
        <taxon>Cardiobacteriales</taxon>
        <taxon>Ignatzschineriaceae</taxon>
        <taxon>Ignatzschineria</taxon>
    </lineage>
</organism>
<comment type="subcellular location">
    <subcellularLocation>
        <location evidence="1">Cell membrane</location>
        <topology evidence="1">Multi-pass membrane protein</topology>
    </subcellularLocation>
</comment>
<keyword evidence="6 8" id="KW-1133">Transmembrane helix</keyword>
<dbReference type="OrthoDB" id="9796260at2"/>
<keyword evidence="4" id="KW-1003">Cell membrane</keyword>
<proteinExistence type="inferred from homology"/>
<protein>
    <submittedName>
        <fullName evidence="9">Iron ABC transporter permease</fullName>
    </submittedName>
</protein>
<feature type="transmembrane region" description="Helical" evidence="8">
    <location>
        <begin position="139"/>
        <end position="165"/>
    </location>
</feature>
<evidence type="ECO:0000313" key="10">
    <source>
        <dbReference type="Proteomes" id="UP000245020"/>
    </source>
</evidence>
<dbReference type="Pfam" id="PF01032">
    <property type="entry name" value="FecCD"/>
    <property type="match status" value="1"/>
</dbReference>
<dbReference type="Gene3D" id="1.10.3470.10">
    <property type="entry name" value="ABC transporter involved in vitamin B12 uptake, BtuC"/>
    <property type="match status" value="1"/>
</dbReference>
<feature type="transmembrane region" description="Helical" evidence="8">
    <location>
        <begin position="113"/>
        <end position="133"/>
    </location>
</feature>
<keyword evidence="3" id="KW-0813">Transport</keyword>
<evidence type="ECO:0000256" key="1">
    <source>
        <dbReference type="ARBA" id="ARBA00004651"/>
    </source>
</evidence>
<dbReference type="SUPFAM" id="SSF81345">
    <property type="entry name" value="ABC transporter involved in vitamin B12 uptake, BtuC"/>
    <property type="match status" value="1"/>
</dbReference>
<feature type="transmembrane region" description="Helical" evidence="8">
    <location>
        <begin position="81"/>
        <end position="101"/>
    </location>
</feature>
<comment type="similarity">
    <text evidence="2">Belongs to the binding-protein-dependent transport system permease family. FecCD subfamily.</text>
</comment>